<dbReference type="PANTHER" id="PTHR42742:SF3">
    <property type="entry name" value="FRUCTOKINASE"/>
    <property type="match status" value="1"/>
</dbReference>
<accession>A0A1G6Z002</accession>
<dbReference type="EMBL" id="LT629688">
    <property type="protein sequence ID" value="SDD95237.1"/>
    <property type="molecule type" value="Genomic_DNA"/>
</dbReference>
<dbReference type="STRING" id="675864.SAMN04489747_2131"/>
<organism evidence="3 4">
    <name type="scientific">Auraticoccus monumenti</name>
    <dbReference type="NCBI Taxonomy" id="675864"/>
    <lineage>
        <taxon>Bacteria</taxon>
        <taxon>Bacillati</taxon>
        <taxon>Actinomycetota</taxon>
        <taxon>Actinomycetes</taxon>
        <taxon>Propionibacteriales</taxon>
        <taxon>Propionibacteriaceae</taxon>
        <taxon>Auraticoccus</taxon>
    </lineage>
</organism>
<dbReference type="Proteomes" id="UP000198546">
    <property type="component" value="Chromosome i"/>
</dbReference>
<evidence type="ECO:0000256" key="2">
    <source>
        <dbReference type="ARBA" id="ARBA00022833"/>
    </source>
</evidence>
<dbReference type="AlphaFoldDB" id="A0A1G6Z002"/>
<gene>
    <name evidence="3" type="ORF">SAMN04489747_2131</name>
</gene>
<name>A0A1G6Z002_9ACTN</name>
<reference evidence="3 4" key="1">
    <citation type="submission" date="2016-10" db="EMBL/GenBank/DDBJ databases">
        <authorList>
            <person name="de Groot N.N."/>
        </authorList>
    </citation>
    <scope>NUCLEOTIDE SEQUENCE [LARGE SCALE GENOMIC DNA]</scope>
    <source>
        <strain evidence="3 4">MON 2.2</strain>
    </source>
</reference>
<dbReference type="PANTHER" id="PTHR42742">
    <property type="entry name" value="TRANSCRIPTIONAL REPRESSOR MPRA"/>
    <property type="match status" value="1"/>
</dbReference>
<sequence>MTVTGYGNYDRHPRVVVPGDGHRLWSGADAFTYLAERLRTGPARVLVVDCYPGVDVAAVRDGLLAADPGLDVVDVEEAALEAAELDRLLADELTGDRVFGVLSRRRLAQLYHPDRLEHLRRQLAAGGGRTAVVGWGASLVAPADALVVLADLPRWEIQQRYRAGLGNWRAGNGGEDVLRKYKRGYFVEWRVADEHKRPLLERADFLLDTTTSRARLIAGDTLRAGLAAAASRPFRVVPFFDPGPWGGTWMERVLGLEPLDGQQYAWGFDCVPEENSLLLGVDGDVVEVPSQDLVLTHPRELLGERTFARFGAEFPIRFDLLDTVGGGNLSLQVHPTTDYIQRTFAMPYTQDESYYLLDAEPGARVHLGLREGVDPARLREELEAGQRGEEVDVDALVATFPARRHDHFLIPAGTVHASGAGSMVLEVSATPFIFTFKLWDWGRLGLDGRPRPIHLEHGMANIDPRRDTAWAARTAVDQTRQVDSGPGWAEERTGLHELEFIETRRHRFTGAVDHDTRGTVHVLNLVEGEEVVVDSPEDAFPAVVVHYAETFIVPAAVGRYRVTPSGEGPWATLRASVRGTDRWPADPAGPATS</sequence>
<evidence type="ECO:0000313" key="4">
    <source>
        <dbReference type="Proteomes" id="UP000198546"/>
    </source>
</evidence>
<keyword evidence="3" id="KW-0413">Isomerase</keyword>
<keyword evidence="4" id="KW-1185">Reference proteome</keyword>
<dbReference type="InterPro" id="IPR014710">
    <property type="entry name" value="RmlC-like_jellyroll"/>
</dbReference>
<dbReference type="Gene3D" id="2.60.120.10">
    <property type="entry name" value="Jelly Rolls"/>
    <property type="match status" value="1"/>
</dbReference>
<keyword evidence="2" id="KW-0862">Zinc</keyword>
<evidence type="ECO:0000313" key="3">
    <source>
        <dbReference type="EMBL" id="SDD95237.1"/>
    </source>
</evidence>
<proteinExistence type="predicted"/>
<dbReference type="InterPro" id="IPR051804">
    <property type="entry name" value="Carb_Metab_Reg_Kinase/Isom"/>
</dbReference>
<evidence type="ECO:0000256" key="1">
    <source>
        <dbReference type="ARBA" id="ARBA00022723"/>
    </source>
</evidence>
<keyword evidence="1" id="KW-0479">Metal-binding</keyword>
<dbReference type="CDD" id="cd07010">
    <property type="entry name" value="cupin_PMI_type_I_N_bac"/>
    <property type="match status" value="1"/>
</dbReference>
<dbReference type="SUPFAM" id="SSF51182">
    <property type="entry name" value="RmlC-like cupins"/>
    <property type="match status" value="1"/>
</dbReference>
<dbReference type="GO" id="GO:0046872">
    <property type="term" value="F:metal ion binding"/>
    <property type="evidence" value="ECO:0007669"/>
    <property type="project" value="UniProtKB-KW"/>
</dbReference>
<dbReference type="InterPro" id="IPR011051">
    <property type="entry name" value="RmlC_Cupin_sf"/>
</dbReference>
<protein>
    <submittedName>
        <fullName evidence="3">Mannose-6-phosphate isomerase, class I</fullName>
    </submittedName>
</protein>
<dbReference type="RefSeq" id="WP_197678996.1">
    <property type="nucleotide sequence ID" value="NZ_LT629688.1"/>
</dbReference>
<dbReference type="GO" id="GO:0016853">
    <property type="term" value="F:isomerase activity"/>
    <property type="evidence" value="ECO:0007669"/>
    <property type="project" value="UniProtKB-KW"/>
</dbReference>